<gene>
    <name evidence="3" type="ORF">G3446_07620</name>
</gene>
<dbReference type="InterPro" id="IPR036866">
    <property type="entry name" value="RibonucZ/Hydroxyglut_hydro"/>
</dbReference>
<dbReference type="AlphaFoldDB" id="A0A6M0JX69"/>
<feature type="domain" description="ODP" evidence="2">
    <location>
        <begin position="29"/>
        <end position="106"/>
    </location>
</feature>
<evidence type="ECO:0000313" key="4">
    <source>
        <dbReference type="Proteomes" id="UP000483379"/>
    </source>
</evidence>
<keyword evidence="4" id="KW-1185">Reference proteome</keyword>
<dbReference type="RefSeq" id="WP_164452230.1">
    <property type="nucleotide sequence ID" value="NZ_JAAIJQ010000016.1"/>
</dbReference>
<dbReference type="InterPro" id="IPR045761">
    <property type="entry name" value="ODP_dom"/>
</dbReference>
<evidence type="ECO:0000259" key="2">
    <source>
        <dbReference type="Pfam" id="PF19583"/>
    </source>
</evidence>
<dbReference type="Proteomes" id="UP000483379">
    <property type="component" value="Unassembled WGS sequence"/>
</dbReference>
<reference evidence="3 4" key="1">
    <citation type="submission" date="2020-02" db="EMBL/GenBank/DDBJ databases">
        <title>Genome sequences of Thiorhodococcus mannitoliphagus and Thiorhodococcus minor, purple sulfur photosynthetic bacteria in the gammaproteobacterial family, Chromatiaceae.</title>
        <authorList>
            <person name="Aviles F.A."/>
            <person name="Meyer T.E."/>
            <person name="Kyndt J.A."/>
        </authorList>
    </citation>
    <scope>NUCLEOTIDE SEQUENCE [LARGE SCALE GENOMIC DNA]</scope>
    <source>
        <strain evidence="3 4">DSM 11518</strain>
    </source>
</reference>
<evidence type="ECO:0000313" key="3">
    <source>
        <dbReference type="EMBL" id="NEV61759.1"/>
    </source>
</evidence>
<protein>
    <recommendedName>
        <fullName evidence="2">ODP domain-containing protein</fullName>
    </recommendedName>
</protein>
<dbReference type="Gene3D" id="3.60.15.10">
    <property type="entry name" value="Ribonuclease Z/Hydroxyacylglutathione hydrolase-like"/>
    <property type="match status" value="1"/>
</dbReference>
<accession>A0A6M0JX69</accession>
<feature type="compositionally biased region" description="Pro residues" evidence="1">
    <location>
        <begin position="118"/>
        <end position="129"/>
    </location>
</feature>
<feature type="region of interest" description="Disordered" evidence="1">
    <location>
        <begin position="1"/>
        <end position="22"/>
    </location>
</feature>
<dbReference type="EMBL" id="JAAIJQ010000016">
    <property type="protein sequence ID" value="NEV61759.1"/>
    <property type="molecule type" value="Genomic_DNA"/>
</dbReference>
<dbReference type="Pfam" id="PF19583">
    <property type="entry name" value="ODP"/>
    <property type="match status" value="1"/>
</dbReference>
<name>A0A6M0JX69_9GAMM</name>
<feature type="region of interest" description="Disordered" evidence="1">
    <location>
        <begin position="110"/>
        <end position="129"/>
    </location>
</feature>
<comment type="caution">
    <text evidence="3">The sequence shown here is derived from an EMBL/GenBank/DDBJ whole genome shotgun (WGS) entry which is preliminary data.</text>
</comment>
<organism evidence="3 4">
    <name type="scientific">Thiorhodococcus minor</name>
    <dbReference type="NCBI Taxonomy" id="57489"/>
    <lineage>
        <taxon>Bacteria</taxon>
        <taxon>Pseudomonadati</taxon>
        <taxon>Pseudomonadota</taxon>
        <taxon>Gammaproteobacteria</taxon>
        <taxon>Chromatiales</taxon>
        <taxon>Chromatiaceae</taxon>
        <taxon>Thiorhodococcus</taxon>
    </lineage>
</organism>
<sequence>MAHPDATQARRHPHPPLAGGQNAWRLGREGRELRFNATPDAHFPGAIRTLDTSTCMLFSSALFGGFTEQPRLLAQDECYFESIRSFHEHEMPSPDILDFALSKMAKQSGRNCCRRAEPAPPQPPASGAE</sequence>
<proteinExistence type="predicted"/>
<evidence type="ECO:0000256" key="1">
    <source>
        <dbReference type="SAM" id="MobiDB-lite"/>
    </source>
</evidence>